<proteinExistence type="predicted"/>
<dbReference type="OrthoDB" id="6730379at2759"/>
<name>F4R338_MELLP</name>
<dbReference type="Pfam" id="PF07690">
    <property type="entry name" value="MFS_1"/>
    <property type="match status" value="1"/>
</dbReference>
<feature type="non-terminal residue" evidence="8">
    <location>
        <position position="481"/>
    </location>
</feature>
<dbReference type="RefSeq" id="XP_007404174.1">
    <property type="nucleotide sequence ID" value="XM_007404112.1"/>
</dbReference>
<keyword evidence="9" id="KW-1185">Reference proteome</keyword>
<dbReference type="PROSITE" id="PS50850">
    <property type="entry name" value="MFS"/>
    <property type="match status" value="1"/>
</dbReference>
<comment type="subcellular location">
    <subcellularLocation>
        <location evidence="1">Membrane</location>
        <topology evidence="1">Multi-pass membrane protein</topology>
    </subcellularLocation>
</comment>
<keyword evidence="5 6" id="KW-0472">Membrane</keyword>
<dbReference type="InParanoid" id="F4R338"/>
<dbReference type="VEuPathDB" id="FungiDB:MELLADRAFT_41383"/>
<dbReference type="HOGENOM" id="CLU_001265_0_5_1"/>
<feature type="transmembrane region" description="Helical" evidence="6">
    <location>
        <begin position="352"/>
        <end position="373"/>
    </location>
</feature>
<evidence type="ECO:0000256" key="6">
    <source>
        <dbReference type="SAM" id="Phobius"/>
    </source>
</evidence>
<feature type="transmembrane region" description="Helical" evidence="6">
    <location>
        <begin position="422"/>
        <end position="439"/>
    </location>
</feature>
<dbReference type="GO" id="GO:0016020">
    <property type="term" value="C:membrane"/>
    <property type="evidence" value="ECO:0007669"/>
    <property type="project" value="UniProtKB-SubCell"/>
</dbReference>
<evidence type="ECO:0000256" key="3">
    <source>
        <dbReference type="ARBA" id="ARBA00022692"/>
    </source>
</evidence>
<dbReference type="SUPFAM" id="SSF103473">
    <property type="entry name" value="MFS general substrate transporter"/>
    <property type="match status" value="1"/>
</dbReference>
<keyword evidence="4 6" id="KW-1133">Transmembrane helix</keyword>
<dbReference type="InterPro" id="IPR011701">
    <property type="entry name" value="MFS"/>
</dbReference>
<dbReference type="EMBL" id="GL883090">
    <property type="protein sequence ID" value="EGG13236.1"/>
    <property type="molecule type" value="Genomic_DNA"/>
</dbReference>
<dbReference type="Proteomes" id="UP000001072">
    <property type="component" value="Unassembled WGS sequence"/>
</dbReference>
<gene>
    <name evidence="8" type="ORF">MELLADRAFT_41383</name>
</gene>
<organism evidence="9">
    <name type="scientific">Melampsora larici-populina (strain 98AG31 / pathotype 3-4-7)</name>
    <name type="common">Poplar leaf rust fungus</name>
    <dbReference type="NCBI Taxonomy" id="747676"/>
    <lineage>
        <taxon>Eukaryota</taxon>
        <taxon>Fungi</taxon>
        <taxon>Dikarya</taxon>
        <taxon>Basidiomycota</taxon>
        <taxon>Pucciniomycotina</taxon>
        <taxon>Pucciniomycetes</taxon>
        <taxon>Pucciniales</taxon>
        <taxon>Melampsoraceae</taxon>
        <taxon>Melampsora</taxon>
    </lineage>
</organism>
<dbReference type="Gene3D" id="1.20.1250.20">
    <property type="entry name" value="MFS general substrate transporter like domains"/>
    <property type="match status" value="1"/>
</dbReference>
<evidence type="ECO:0000313" key="8">
    <source>
        <dbReference type="EMBL" id="EGG13236.1"/>
    </source>
</evidence>
<sequence>MSVSLNGVVRDSKCLEDEGPTRSSSIDKRDLDVAAKVVAGQELTGLTPEEDVRIRRKIDRNLLPLMMVTNFAHFMDKTTLGNAALLGLQEDLKLTAAEYNWLGTIFYVSYLLFEYPQNLALQRYPLGKWLALNAILWTILVASQVACKNFWQLMLCRFLLGACEGCATSAFMISTSMFYTHREQGPRTGYWYLMNGISVATSSFLGFGVLHIRTTHFHPWQWFCIFTAMITMVVSLLLLFLFPDSPATAWFLTPEERVKAILRIKVNQTGVENKHLKRHQVMEALKDPKTWAWFTYFLIGSIPNITNQQSLIIKSLGHSTLSTTLLSSVIGFVQAGAILIGMLLVRAFKNSRAIVAVIMSIPNISATIISIVLPWSSRVALLIAIYLTWFSSVPYVIVLGWITSTTAGHTSKFQFNTNSQCLIRYHFVTIILTPAPQLWQSQYKPRNIVPWSLILACYSFCTIFIIGMMFYLKKQNRIRDQ</sequence>
<dbReference type="InterPro" id="IPR036259">
    <property type="entry name" value="MFS_trans_sf"/>
</dbReference>
<feature type="transmembrane region" description="Helical" evidence="6">
    <location>
        <begin position="451"/>
        <end position="472"/>
    </location>
</feature>
<evidence type="ECO:0000313" key="9">
    <source>
        <dbReference type="Proteomes" id="UP000001072"/>
    </source>
</evidence>
<feature type="transmembrane region" description="Helical" evidence="6">
    <location>
        <begin position="325"/>
        <end position="345"/>
    </location>
</feature>
<dbReference type="GeneID" id="18927978"/>
<evidence type="ECO:0000256" key="5">
    <source>
        <dbReference type="ARBA" id="ARBA00023136"/>
    </source>
</evidence>
<evidence type="ECO:0000259" key="7">
    <source>
        <dbReference type="PROSITE" id="PS50850"/>
    </source>
</evidence>
<dbReference type="PANTHER" id="PTHR43791:SF63">
    <property type="entry name" value="HIGH AFFINITY CYSTEINE TRANSPORTER"/>
    <property type="match status" value="1"/>
</dbReference>
<feature type="transmembrane region" description="Helical" evidence="6">
    <location>
        <begin position="158"/>
        <end position="179"/>
    </location>
</feature>
<dbReference type="PANTHER" id="PTHR43791">
    <property type="entry name" value="PERMEASE-RELATED"/>
    <property type="match status" value="1"/>
</dbReference>
<evidence type="ECO:0000256" key="2">
    <source>
        <dbReference type="ARBA" id="ARBA00022448"/>
    </source>
</evidence>
<keyword evidence="3 6" id="KW-0812">Transmembrane</keyword>
<feature type="transmembrane region" description="Helical" evidence="6">
    <location>
        <begin position="129"/>
        <end position="146"/>
    </location>
</feature>
<dbReference type="FunCoup" id="F4R338">
    <property type="interactions" value="45"/>
</dbReference>
<dbReference type="GO" id="GO:0022857">
    <property type="term" value="F:transmembrane transporter activity"/>
    <property type="evidence" value="ECO:0007669"/>
    <property type="project" value="InterPro"/>
</dbReference>
<keyword evidence="2" id="KW-0813">Transport</keyword>
<feature type="transmembrane region" description="Helical" evidence="6">
    <location>
        <begin position="191"/>
        <end position="210"/>
    </location>
</feature>
<feature type="domain" description="Major facilitator superfamily (MFS) profile" evidence="7">
    <location>
        <begin position="62"/>
        <end position="481"/>
    </location>
</feature>
<reference evidence="9" key="1">
    <citation type="journal article" date="2011" name="Proc. Natl. Acad. Sci. U.S.A.">
        <title>Obligate biotrophy features unraveled by the genomic analysis of rust fungi.</title>
        <authorList>
            <person name="Duplessis S."/>
            <person name="Cuomo C.A."/>
            <person name="Lin Y.-C."/>
            <person name="Aerts A."/>
            <person name="Tisserant E."/>
            <person name="Veneault-Fourrey C."/>
            <person name="Joly D.L."/>
            <person name="Hacquard S."/>
            <person name="Amselem J."/>
            <person name="Cantarel B.L."/>
            <person name="Chiu R."/>
            <person name="Coutinho P.M."/>
            <person name="Feau N."/>
            <person name="Field M."/>
            <person name="Frey P."/>
            <person name="Gelhaye E."/>
            <person name="Goldberg J."/>
            <person name="Grabherr M.G."/>
            <person name="Kodira C.D."/>
            <person name="Kohler A."/>
            <person name="Kuees U."/>
            <person name="Lindquist E.A."/>
            <person name="Lucas S.M."/>
            <person name="Mago R."/>
            <person name="Mauceli E."/>
            <person name="Morin E."/>
            <person name="Murat C."/>
            <person name="Pangilinan J.L."/>
            <person name="Park R."/>
            <person name="Pearson M."/>
            <person name="Quesneville H."/>
            <person name="Rouhier N."/>
            <person name="Sakthikumar S."/>
            <person name="Salamov A.A."/>
            <person name="Schmutz J."/>
            <person name="Selles B."/>
            <person name="Shapiro H."/>
            <person name="Tanguay P."/>
            <person name="Tuskan G.A."/>
            <person name="Henrissat B."/>
            <person name="Van de Peer Y."/>
            <person name="Rouze P."/>
            <person name="Ellis J.G."/>
            <person name="Dodds P.N."/>
            <person name="Schein J.E."/>
            <person name="Zhong S."/>
            <person name="Hamelin R.C."/>
            <person name="Grigoriev I.V."/>
            <person name="Szabo L.J."/>
            <person name="Martin F."/>
        </authorList>
    </citation>
    <scope>NUCLEOTIDE SEQUENCE [LARGE SCALE GENOMIC DNA]</scope>
    <source>
        <strain evidence="9">98AG31 / pathotype 3-4-7</strain>
    </source>
</reference>
<dbReference type="AlphaFoldDB" id="F4R338"/>
<evidence type="ECO:0000256" key="4">
    <source>
        <dbReference type="ARBA" id="ARBA00022989"/>
    </source>
</evidence>
<feature type="transmembrane region" description="Helical" evidence="6">
    <location>
        <begin position="222"/>
        <end position="242"/>
    </location>
</feature>
<accession>F4R338</accession>
<dbReference type="eggNOG" id="KOG2533">
    <property type="taxonomic scope" value="Eukaryota"/>
</dbReference>
<dbReference type="KEGG" id="mlr:MELLADRAFT_41383"/>
<dbReference type="InterPro" id="IPR020846">
    <property type="entry name" value="MFS_dom"/>
</dbReference>
<evidence type="ECO:0000256" key="1">
    <source>
        <dbReference type="ARBA" id="ARBA00004141"/>
    </source>
</evidence>
<feature type="transmembrane region" description="Helical" evidence="6">
    <location>
        <begin position="379"/>
        <end position="402"/>
    </location>
</feature>
<protein>
    <recommendedName>
        <fullName evidence="7">Major facilitator superfamily (MFS) profile domain-containing protein</fullName>
    </recommendedName>
</protein>